<dbReference type="GO" id="GO:0016020">
    <property type="term" value="C:membrane"/>
    <property type="evidence" value="ECO:0007669"/>
    <property type="project" value="TreeGrafter"/>
</dbReference>
<gene>
    <name evidence="2" type="ORF">FM114_15235</name>
</gene>
<dbReference type="PANTHER" id="PTHR43798">
    <property type="entry name" value="MONOACYLGLYCEROL LIPASE"/>
    <property type="match status" value="1"/>
</dbReference>
<evidence type="ECO:0000313" key="2">
    <source>
        <dbReference type="EMBL" id="SJN44591.1"/>
    </source>
</evidence>
<dbReference type="InterPro" id="IPR029058">
    <property type="entry name" value="AB_hydrolase_fold"/>
</dbReference>
<keyword evidence="3" id="KW-1185">Reference proteome</keyword>
<dbReference type="Gene3D" id="3.40.50.1820">
    <property type="entry name" value="alpha/beta hydrolase"/>
    <property type="match status" value="1"/>
</dbReference>
<dbReference type="Pfam" id="PF12697">
    <property type="entry name" value="Abhydrolase_6"/>
    <property type="match status" value="1"/>
</dbReference>
<dbReference type="PRINTS" id="PR00111">
    <property type="entry name" value="ABHYDROLASE"/>
</dbReference>
<organism evidence="2 3">
    <name type="scientific">Luteococcus japonicus LSP_Lj1</name>
    <dbReference type="NCBI Taxonomy" id="1255658"/>
    <lineage>
        <taxon>Bacteria</taxon>
        <taxon>Bacillati</taxon>
        <taxon>Actinomycetota</taxon>
        <taxon>Actinomycetes</taxon>
        <taxon>Propionibacteriales</taxon>
        <taxon>Propionibacteriaceae</taxon>
        <taxon>Luteococcus</taxon>
    </lineage>
</organism>
<dbReference type="STRING" id="1255658.FM114_15235"/>
<dbReference type="AlphaFoldDB" id="A0A1R4KJR7"/>
<dbReference type="OrthoDB" id="8444301at2"/>
<dbReference type="GO" id="GO:0016787">
    <property type="term" value="F:hydrolase activity"/>
    <property type="evidence" value="ECO:0007669"/>
    <property type="project" value="UniProtKB-KW"/>
</dbReference>
<evidence type="ECO:0000259" key="1">
    <source>
        <dbReference type="Pfam" id="PF12697"/>
    </source>
</evidence>
<dbReference type="RefSeq" id="WP_094765993.1">
    <property type="nucleotide sequence ID" value="NZ_FUKQ01000059.1"/>
</dbReference>
<name>A0A1R4KJR7_9ACTN</name>
<evidence type="ECO:0000313" key="3">
    <source>
        <dbReference type="Proteomes" id="UP000188342"/>
    </source>
</evidence>
<dbReference type="EMBL" id="FUKQ01000059">
    <property type="protein sequence ID" value="SJN44591.1"/>
    <property type="molecule type" value="Genomic_DNA"/>
</dbReference>
<protein>
    <submittedName>
        <fullName evidence="2">Putative hydrolase</fullName>
    </submittedName>
</protein>
<keyword evidence="2" id="KW-0378">Hydrolase</keyword>
<dbReference type="InterPro" id="IPR000073">
    <property type="entry name" value="AB_hydrolase_1"/>
</dbReference>
<sequence>MSGSLSVNVHGQPHDPALVLVHGVTDAGTTWPDAVAHWSADWRVHTVSLRGHGESPRFTEEQAGDMVATHVADLVEVLEGFDESPVVVGHSLGGRTAVLAALQRPELVRALVLEDPALMDTTPHRRREMRLWIDGLKDFGQRKDTEIARQIEAGWSAAEAQAWAASKLQVDLRMMELLDFGPMDRDEVLNGLAVPTLVLAPSDSTIVPSPERVTNPQVRMELLDGVGHCVRRDDPESYFRIVDAFLASLS</sequence>
<dbReference type="Proteomes" id="UP000188342">
    <property type="component" value="Unassembled WGS sequence"/>
</dbReference>
<dbReference type="PANTHER" id="PTHR43798:SF33">
    <property type="entry name" value="HYDROLASE, PUTATIVE (AFU_ORTHOLOGUE AFUA_2G14860)-RELATED"/>
    <property type="match status" value="1"/>
</dbReference>
<dbReference type="InterPro" id="IPR050266">
    <property type="entry name" value="AB_hydrolase_sf"/>
</dbReference>
<accession>A0A1R4KJR7</accession>
<reference evidence="2 3" key="1">
    <citation type="submission" date="2017-02" db="EMBL/GenBank/DDBJ databases">
        <authorList>
            <person name="Peterson S.W."/>
        </authorList>
    </citation>
    <scope>NUCLEOTIDE SEQUENCE [LARGE SCALE GENOMIC DNA]</scope>
    <source>
        <strain evidence="2 3">LSP_Lj1</strain>
    </source>
</reference>
<dbReference type="SUPFAM" id="SSF53474">
    <property type="entry name" value="alpha/beta-Hydrolases"/>
    <property type="match status" value="1"/>
</dbReference>
<feature type="domain" description="AB hydrolase-1" evidence="1">
    <location>
        <begin position="18"/>
        <end position="238"/>
    </location>
</feature>
<proteinExistence type="predicted"/>